<name>A0ABS9DXW0_9PROT</name>
<keyword evidence="1" id="KW-0812">Transmembrane</keyword>
<feature type="transmembrane region" description="Helical" evidence="1">
    <location>
        <begin position="18"/>
        <end position="36"/>
    </location>
</feature>
<feature type="transmembrane region" description="Helical" evidence="1">
    <location>
        <begin position="48"/>
        <end position="67"/>
    </location>
</feature>
<accession>A0ABS9DXW0</accession>
<evidence type="ECO:0000313" key="3">
    <source>
        <dbReference type="Proteomes" id="UP001521209"/>
    </source>
</evidence>
<evidence type="ECO:0000313" key="2">
    <source>
        <dbReference type="EMBL" id="MCF3946645.1"/>
    </source>
</evidence>
<protein>
    <submittedName>
        <fullName evidence="2">Uncharacterized protein</fullName>
    </submittedName>
</protein>
<reference evidence="2 3" key="1">
    <citation type="submission" date="2022-01" db="EMBL/GenBank/DDBJ databases">
        <authorList>
            <person name="Won M."/>
            <person name="Kim S.-J."/>
            <person name="Kwon S.-W."/>
        </authorList>
    </citation>
    <scope>NUCLEOTIDE SEQUENCE [LARGE SCALE GENOMIC DNA]</scope>
    <source>
        <strain evidence="2 3">KCTC 23505</strain>
    </source>
</reference>
<comment type="caution">
    <text evidence="2">The sequence shown here is derived from an EMBL/GenBank/DDBJ whole genome shotgun (WGS) entry which is preliminary data.</text>
</comment>
<keyword evidence="1" id="KW-1133">Transmembrane helix</keyword>
<gene>
    <name evidence="2" type="ORF">L2A60_08120</name>
</gene>
<dbReference type="Proteomes" id="UP001521209">
    <property type="component" value="Unassembled WGS sequence"/>
</dbReference>
<dbReference type="EMBL" id="JAKGBZ010000012">
    <property type="protein sequence ID" value="MCF3946645.1"/>
    <property type="molecule type" value="Genomic_DNA"/>
</dbReference>
<organism evidence="2 3">
    <name type="scientific">Acidiphilium iwatense</name>
    <dbReference type="NCBI Taxonomy" id="768198"/>
    <lineage>
        <taxon>Bacteria</taxon>
        <taxon>Pseudomonadati</taxon>
        <taxon>Pseudomonadota</taxon>
        <taxon>Alphaproteobacteria</taxon>
        <taxon>Acetobacterales</taxon>
        <taxon>Acidocellaceae</taxon>
        <taxon>Acidiphilium</taxon>
    </lineage>
</organism>
<dbReference type="RefSeq" id="WP_235703882.1">
    <property type="nucleotide sequence ID" value="NZ_JAKGBZ010000012.1"/>
</dbReference>
<keyword evidence="1" id="KW-0472">Membrane</keyword>
<keyword evidence="3" id="KW-1185">Reference proteome</keyword>
<sequence>MIEEEAELRRSLPTAIKIWFAFDFIVCCFPPIYLAFSGRGPLPNLPLSVGYFLFAGLFVTLSILAAYRMSA</sequence>
<evidence type="ECO:0000256" key="1">
    <source>
        <dbReference type="SAM" id="Phobius"/>
    </source>
</evidence>
<proteinExistence type="predicted"/>